<dbReference type="Proteomes" id="UP001235712">
    <property type="component" value="Unassembled WGS sequence"/>
</dbReference>
<dbReference type="Gene3D" id="3.30.70.2650">
    <property type="match status" value="1"/>
</dbReference>
<evidence type="ECO:0000313" key="5">
    <source>
        <dbReference type="Proteomes" id="UP001235712"/>
    </source>
</evidence>
<dbReference type="RefSeq" id="WP_307248332.1">
    <property type="nucleotide sequence ID" value="NZ_JAUSQZ010000001.1"/>
</dbReference>
<sequence>MSAEDEPDEGAGRAAPRSLIVTAYGLYARRTGGWMSVAGLIRLMGSLDVDAPAVRSSILRLKRRGVLEPERRDGVAGYTLSGEGLGILEEGDRRIFEHPRASLADGWLVAVFSIPESERSKRHLLRSRLTWLGFGTVSSGVWIAPGHLDADTRAVLARDGLDGFVTLFRSDYLGFGQVEKEAAAWWDLAGLAAQYEEFISVWTPRLAAWEGDDAAAFRDYLTALTRWRRLPFLDPGLPVEVVGEDWAGERAARLFTRLGHAWSEPAGRHARQVLEN</sequence>
<evidence type="ECO:0000259" key="1">
    <source>
        <dbReference type="Pfam" id="PF07848"/>
    </source>
</evidence>
<dbReference type="PANTHER" id="PTHR30319">
    <property type="entry name" value="PHENYLACETIC ACID REGULATOR-RELATED TRANSCRIPTIONAL REPRESSOR"/>
    <property type="match status" value="1"/>
</dbReference>
<dbReference type="EMBL" id="JAUSQZ010000001">
    <property type="protein sequence ID" value="MDP9829801.1"/>
    <property type="molecule type" value="Genomic_DNA"/>
</dbReference>
<gene>
    <name evidence="4" type="ORF">J2S57_005550</name>
</gene>
<feature type="domain" description="Transcriptional repressor PaaX-like N-terminal" evidence="1">
    <location>
        <begin position="16"/>
        <end position="84"/>
    </location>
</feature>
<accession>A0ABT9PB93</accession>
<protein>
    <submittedName>
        <fullName evidence="4">Phenylacetic acid degradation operon negative regulatory protein</fullName>
    </submittedName>
</protein>
<dbReference type="InterPro" id="IPR013225">
    <property type="entry name" value="PaaX_C"/>
</dbReference>
<dbReference type="Gene3D" id="1.10.10.10">
    <property type="entry name" value="Winged helix-like DNA-binding domain superfamily/Winged helix DNA-binding domain"/>
    <property type="match status" value="1"/>
</dbReference>
<organism evidence="4 5">
    <name type="scientific">Kineosporia succinea</name>
    <dbReference type="NCBI Taxonomy" id="84632"/>
    <lineage>
        <taxon>Bacteria</taxon>
        <taxon>Bacillati</taxon>
        <taxon>Actinomycetota</taxon>
        <taxon>Actinomycetes</taxon>
        <taxon>Kineosporiales</taxon>
        <taxon>Kineosporiaceae</taxon>
        <taxon>Kineosporia</taxon>
    </lineage>
</organism>
<dbReference type="InterPro" id="IPR048846">
    <property type="entry name" value="PaaX-like_central"/>
</dbReference>
<dbReference type="Pfam" id="PF07848">
    <property type="entry name" value="PaaX"/>
    <property type="match status" value="1"/>
</dbReference>
<comment type="caution">
    <text evidence="4">The sequence shown here is derived from an EMBL/GenBank/DDBJ whole genome shotgun (WGS) entry which is preliminary data.</text>
</comment>
<dbReference type="Pfam" id="PF20803">
    <property type="entry name" value="PaaX_M"/>
    <property type="match status" value="1"/>
</dbReference>
<feature type="domain" description="Transcriptional repressor PaaX-like C-terminal" evidence="2">
    <location>
        <begin position="186"/>
        <end position="271"/>
    </location>
</feature>
<proteinExistence type="predicted"/>
<feature type="domain" description="Transcriptional repressor PaaX-like central Cas2-like" evidence="3">
    <location>
        <begin position="103"/>
        <end position="178"/>
    </location>
</feature>
<dbReference type="PANTHER" id="PTHR30319:SF1">
    <property type="entry name" value="TRANSCRIPTIONAL REPRESSOR PAAX"/>
    <property type="match status" value="1"/>
</dbReference>
<evidence type="ECO:0000259" key="2">
    <source>
        <dbReference type="Pfam" id="PF08223"/>
    </source>
</evidence>
<evidence type="ECO:0000313" key="4">
    <source>
        <dbReference type="EMBL" id="MDP9829801.1"/>
    </source>
</evidence>
<dbReference type="Gene3D" id="1.20.58.1460">
    <property type="match status" value="1"/>
</dbReference>
<keyword evidence="5" id="KW-1185">Reference proteome</keyword>
<reference evidence="4 5" key="1">
    <citation type="submission" date="2023-07" db="EMBL/GenBank/DDBJ databases">
        <title>Sequencing the genomes of 1000 actinobacteria strains.</title>
        <authorList>
            <person name="Klenk H.-P."/>
        </authorList>
    </citation>
    <scope>NUCLEOTIDE SEQUENCE [LARGE SCALE GENOMIC DNA]</scope>
    <source>
        <strain evidence="4 5">DSM 44388</strain>
    </source>
</reference>
<dbReference type="InterPro" id="IPR011965">
    <property type="entry name" value="PaaX_trns_reg"/>
</dbReference>
<dbReference type="InterPro" id="IPR012906">
    <property type="entry name" value="PaaX-like_N"/>
</dbReference>
<name>A0ABT9PB93_9ACTN</name>
<evidence type="ECO:0000259" key="3">
    <source>
        <dbReference type="Pfam" id="PF20803"/>
    </source>
</evidence>
<dbReference type="PIRSF" id="PIRSF020623">
    <property type="entry name" value="PaaX"/>
    <property type="match status" value="1"/>
</dbReference>
<dbReference type="InterPro" id="IPR036388">
    <property type="entry name" value="WH-like_DNA-bd_sf"/>
</dbReference>
<dbReference type="Pfam" id="PF08223">
    <property type="entry name" value="PaaX_C"/>
    <property type="match status" value="1"/>
</dbReference>